<evidence type="ECO:0000313" key="1">
    <source>
        <dbReference type="EMBL" id="RKE52600.1"/>
    </source>
</evidence>
<organism evidence="1 2">
    <name type="scientific">Sphingobacterium detergens</name>
    <dbReference type="NCBI Taxonomy" id="1145106"/>
    <lineage>
        <taxon>Bacteria</taxon>
        <taxon>Pseudomonadati</taxon>
        <taxon>Bacteroidota</taxon>
        <taxon>Sphingobacteriia</taxon>
        <taxon>Sphingobacteriales</taxon>
        <taxon>Sphingobacteriaceae</taxon>
        <taxon>Sphingobacterium</taxon>
    </lineage>
</organism>
<reference evidence="1 2" key="1">
    <citation type="submission" date="2018-09" db="EMBL/GenBank/DDBJ databases">
        <title>Genomic Encyclopedia of Type Strains, Phase III (KMG-III): the genomes of soil and plant-associated and newly described type strains.</title>
        <authorList>
            <person name="Whitman W."/>
        </authorList>
    </citation>
    <scope>NUCLEOTIDE SEQUENCE [LARGE SCALE GENOMIC DNA]</scope>
    <source>
        <strain evidence="1 2">CECT 7938</strain>
    </source>
</reference>
<name>A0A420B730_SPHD1</name>
<sequence>MEKLGSAQKILPIIDSLRYPWMRSFGSELTQFYHQVVIYSVIVKEKFFTYFHSGPINIKNVLQKNSFPKDIPSYILLLQNELATRIFCQHSDIKSDLNDHLSYRNFIT</sequence>
<accession>A0A420B730</accession>
<gene>
    <name evidence="1" type="ORF">DFQ12_2841</name>
</gene>
<proteinExistence type="predicted"/>
<evidence type="ECO:0000313" key="2">
    <source>
        <dbReference type="Proteomes" id="UP000286246"/>
    </source>
</evidence>
<protein>
    <submittedName>
        <fullName evidence="1">Uncharacterized protein</fullName>
    </submittedName>
</protein>
<dbReference type="EMBL" id="RAPY01000002">
    <property type="protein sequence ID" value="RKE52600.1"/>
    <property type="molecule type" value="Genomic_DNA"/>
</dbReference>
<dbReference type="AlphaFoldDB" id="A0A420B730"/>
<dbReference type="Proteomes" id="UP000286246">
    <property type="component" value="Unassembled WGS sequence"/>
</dbReference>
<keyword evidence="2" id="KW-1185">Reference proteome</keyword>
<comment type="caution">
    <text evidence="1">The sequence shown here is derived from an EMBL/GenBank/DDBJ whole genome shotgun (WGS) entry which is preliminary data.</text>
</comment>